<evidence type="ECO:0000313" key="3">
    <source>
        <dbReference type="Proteomes" id="UP000509458"/>
    </source>
</evidence>
<name>A0A6T9Y661_ALTMA</name>
<gene>
    <name evidence="2" type="ORF">ALFOR1_40619</name>
</gene>
<organism evidence="2 3">
    <name type="scientific">Alteromonas macleodii</name>
    <name type="common">Pseudoalteromonas macleodii</name>
    <dbReference type="NCBI Taxonomy" id="28108"/>
    <lineage>
        <taxon>Bacteria</taxon>
        <taxon>Pseudomonadati</taxon>
        <taxon>Pseudomonadota</taxon>
        <taxon>Gammaproteobacteria</taxon>
        <taxon>Alteromonadales</taxon>
        <taxon>Alteromonadaceae</taxon>
        <taxon>Alteromonas/Salinimonas group</taxon>
        <taxon>Alteromonas</taxon>
    </lineage>
</organism>
<dbReference type="Gene3D" id="3.30.70.100">
    <property type="match status" value="1"/>
</dbReference>
<dbReference type="Proteomes" id="UP000509458">
    <property type="component" value="Chromosome"/>
</dbReference>
<reference evidence="2 3" key="1">
    <citation type="submission" date="2020-06" db="EMBL/GenBank/DDBJ databases">
        <authorList>
            <person name="Duchaud E."/>
        </authorList>
    </citation>
    <scope>NUCLEOTIDE SEQUENCE [LARGE SCALE GENOMIC DNA]</scope>
    <source>
        <strain evidence="2">Alteromonas fortis</strain>
    </source>
</reference>
<feature type="signal peptide" evidence="1">
    <location>
        <begin position="1"/>
        <end position="26"/>
    </location>
</feature>
<evidence type="ECO:0000256" key="1">
    <source>
        <dbReference type="SAM" id="SignalP"/>
    </source>
</evidence>
<evidence type="ECO:0000313" key="2">
    <source>
        <dbReference type="EMBL" id="CAB9495219.1"/>
    </source>
</evidence>
<evidence type="ECO:0008006" key="4">
    <source>
        <dbReference type="Google" id="ProtNLM"/>
    </source>
</evidence>
<keyword evidence="1" id="KW-0732">Signal</keyword>
<dbReference type="AlphaFoldDB" id="A0A6T9Y661"/>
<accession>A0A6T9Y661</accession>
<feature type="chain" id="PRO_5029658829" description="DUF1330 domain-containing protein" evidence="1">
    <location>
        <begin position="27"/>
        <end position="248"/>
    </location>
</feature>
<proteinExistence type="predicted"/>
<sequence length="248" mass="27658">MSLNSMKFMALSFGLLSVLFASPVIANEKEKTLSVHFNPGAVMQLIAPVTEAEKRPLRDKYFELGAPTAREYGYTQNGVLVVEKTLIGTFSPNVFVVSQWPSLNAQKSFQSLPLFSEIKALRREAWEALKLYDYEVTKPTTLTFSTDKIYSISLAWVNPKAPNNYYDFIDSFAKKAQALGGKVISITQDISLSDHNPYAVAPQQIVILEWNSANDIEAVLASSEYAAQLEKLKNGTVNFELHAVRPRV</sequence>
<protein>
    <recommendedName>
        <fullName evidence="4">DUF1330 domain-containing protein</fullName>
    </recommendedName>
</protein>
<dbReference type="RefSeq" id="WP_179984467.1">
    <property type="nucleotide sequence ID" value="NZ_LR812090.1"/>
</dbReference>
<dbReference type="EMBL" id="LR812090">
    <property type="protein sequence ID" value="CAB9495219.1"/>
    <property type="molecule type" value="Genomic_DNA"/>
</dbReference>